<accession>A0A5C7CI88</accession>
<organism evidence="2 3">
    <name type="scientific">Serratia marcescens</name>
    <dbReference type="NCBI Taxonomy" id="615"/>
    <lineage>
        <taxon>Bacteria</taxon>
        <taxon>Pseudomonadati</taxon>
        <taxon>Pseudomonadota</taxon>
        <taxon>Gammaproteobacteria</taxon>
        <taxon>Enterobacterales</taxon>
        <taxon>Yersiniaceae</taxon>
        <taxon>Serratia</taxon>
    </lineage>
</organism>
<feature type="region of interest" description="Disordered" evidence="1">
    <location>
        <begin position="58"/>
        <end position="80"/>
    </location>
</feature>
<dbReference type="EMBL" id="VOUQ01000002">
    <property type="protein sequence ID" value="TXE36487.1"/>
    <property type="molecule type" value="Genomic_DNA"/>
</dbReference>
<dbReference type="RefSeq" id="WP_147882127.1">
    <property type="nucleotide sequence ID" value="NZ_JAGSRO010000037.1"/>
</dbReference>
<proteinExistence type="predicted"/>
<reference evidence="2 3" key="1">
    <citation type="submission" date="2019-07" db="EMBL/GenBank/DDBJ databases">
        <title>Serratia strains were isolated from fresh produce.</title>
        <authorList>
            <person name="Cho G.-S."/>
            <person name="Stein M."/>
            <person name="Lee W."/>
            <person name="Suh S.H."/>
            <person name="Franz C.M.A.P."/>
        </authorList>
    </citation>
    <scope>NUCLEOTIDE SEQUENCE [LARGE SCALE GENOMIC DNA]</scope>
    <source>
        <strain evidence="2 3">S16</strain>
    </source>
</reference>
<evidence type="ECO:0000313" key="3">
    <source>
        <dbReference type="Proteomes" id="UP000321126"/>
    </source>
</evidence>
<dbReference type="Proteomes" id="UP000321126">
    <property type="component" value="Unassembled WGS sequence"/>
</dbReference>
<evidence type="ECO:0000256" key="1">
    <source>
        <dbReference type="SAM" id="MobiDB-lite"/>
    </source>
</evidence>
<comment type="caution">
    <text evidence="2">The sequence shown here is derived from an EMBL/GenBank/DDBJ whole genome shotgun (WGS) entry which is preliminary data.</text>
</comment>
<evidence type="ECO:0000313" key="2">
    <source>
        <dbReference type="EMBL" id="TXE36487.1"/>
    </source>
</evidence>
<name>A0A5C7CI88_SERMA</name>
<sequence>MANFSRAQIETQIRAQLVREGIPDDVARSAAGRGADHYLSSPNATIASSIGIAKTYAKPLKRVKGKPDRPHVPGRRMGRR</sequence>
<protein>
    <submittedName>
        <fullName evidence="2">Cell envelope biogenesis protein OmpA</fullName>
    </submittedName>
</protein>
<gene>
    <name evidence="2" type="ORF">FOT62_05780</name>
</gene>
<dbReference type="AlphaFoldDB" id="A0A5C7CI88"/>